<proteinExistence type="predicted"/>
<feature type="compositionally biased region" description="Low complexity" evidence="1">
    <location>
        <begin position="156"/>
        <end position="177"/>
    </location>
</feature>
<evidence type="ECO:0000313" key="3">
    <source>
        <dbReference type="WBParaSite" id="Pan_g731.t1"/>
    </source>
</evidence>
<evidence type="ECO:0000313" key="2">
    <source>
        <dbReference type="Proteomes" id="UP000492821"/>
    </source>
</evidence>
<dbReference type="AlphaFoldDB" id="A0A7E4W5N1"/>
<name>A0A7E4W5N1_PANRE</name>
<sequence length="213" mass="23713">MPRRSAPRSPEEEEEYRRRRRERNTEIQRERRRRLKSLRDGGLALPMSGPSFVTYESTTDSTPSPDTATESPDDQPPHASSPDPIEADPPLLQLPIFDAGANNTIEIQRRRRIPLLPTRKKRTPEEEAAYAAHRRARNTEIQRRRRQRIKEESMLSATTSPTSSTSSSGTDSSSAASFDQSALLTVLQFCLAQIQTGPPSLDGNGTPTSATTS</sequence>
<reference evidence="2" key="1">
    <citation type="journal article" date="2013" name="Genetics">
        <title>The draft genome and transcriptome of Panagrellus redivivus are shaped by the harsh demands of a free-living lifestyle.</title>
        <authorList>
            <person name="Srinivasan J."/>
            <person name="Dillman A.R."/>
            <person name="Macchietto M.G."/>
            <person name="Heikkinen L."/>
            <person name="Lakso M."/>
            <person name="Fracchia K.M."/>
            <person name="Antoshechkin I."/>
            <person name="Mortazavi A."/>
            <person name="Wong G."/>
            <person name="Sternberg P.W."/>
        </authorList>
    </citation>
    <scope>NUCLEOTIDE SEQUENCE [LARGE SCALE GENOMIC DNA]</scope>
    <source>
        <strain evidence="2">MT8872</strain>
    </source>
</reference>
<evidence type="ECO:0000256" key="1">
    <source>
        <dbReference type="SAM" id="MobiDB-lite"/>
    </source>
</evidence>
<protein>
    <submittedName>
        <fullName evidence="3">BZIP domain-containing protein</fullName>
    </submittedName>
</protein>
<feature type="region of interest" description="Disordered" evidence="1">
    <location>
        <begin position="1"/>
        <end position="177"/>
    </location>
</feature>
<organism evidence="2 3">
    <name type="scientific">Panagrellus redivivus</name>
    <name type="common">Microworm</name>
    <dbReference type="NCBI Taxonomy" id="6233"/>
    <lineage>
        <taxon>Eukaryota</taxon>
        <taxon>Metazoa</taxon>
        <taxon>Ecdysozoa</taxon>
        <taxon>Nematoda</taxon>
        <taxon>Chromadorea</taxon>
        <taxon>Rhabditida</taxon>
        <taxon>Tylenchina</taxon>
        <taxon>Panagrolaimomorpha</taxon>
        <taxon>Panagrolaimoidea</taxon>
        <taxon>Panagrolaimidae</taxon>
        <taxon>Panagrellus</taxon>
    </lineage>
</organism>
<accession>A0A7E4W5N1</accession>
<feature type="compositionally biased region" description="Low complexity" evidence="1">
    <location>
        <begin position="56"/>
        <end position="70"/>
    </location>
</feature>
<keyword evidence="2" id="KW-1185">Reference proteome</keyword>
<dbReference type="WBParaSite" id="Pan_g731.t1">
    <property type="protein sequence ID" value="Pan_g731.t1"/>
    <property type="gene ID" value="Pan_g731"/>
</dbReference>
<dbReference type="Proteomes" id="UP000492821">
    <property type="component" value="Unassembled WGS sequence"/>
</dbReference>
<feature type="compositionally biased region" description="Basic residues" evidence="1">
    <location>
        <begin position="109"/>
        <end position="122"/>
    </location>
</feature>
<reference evidence="3" key="2">
    <citation type="submission" date="2020-10" db="UniProtKB">
        <authorList>
            <consortium name="WormBaseParasite"/>
        </authorList>
    </citation>
    <scope>IDENTIFICATION</scope>
</reference>